<keyword evidence="3" id="KW-1185">Reference proteome</keyword>
<name>A0A7D5ZES5_9NEIS</name>
<dbReference type="KEGG" id="cfon:HZU75_09585"/>
<accession>A0A7D5ZES5</accession>
<proteinExistence type="predicted"/>
<feature type="transmembrane region" description="Helical" evidence="1">
    <location>
        <begin position="6"/>
        <end position="28"/>
    </location>
</feature>
<protein>
    <submittedName>
        <fullName evidence="2">Uncharacterized protein</fullName>
    </submittedName>
</protein>
<dbReference type="Proteomes" id="UP000510822">
    <property type="component" value="Chromosome"/>
</dbReference>
<evidence type="ECO:0000313" key="3">
    <source>
        <dbReference type="Proteomes" id="UP000510822"/>
    </source>
</evidence>
<sequence length="222" mass="23134">MIKNQFGSTLVSLMVGVAISLIVVVGMMSMYKNTVKISAHASQDAMLNSRRTASFLTAGINLQSAGFGIETPNSSDEIKVITTAALSADNKLTGTLSTTTTRTGNAIVWRSLDTGVSKCSGLLSPAEGGLLLLNAADCANASEWNTLTWTTTQIMSAAHSKTTADVTSTEIDDAVLITVKTQNCTPLGISAVNGNVLVELKVKNSNNLDSSQSTCLANFVAP</sequence>
<keyword evidence="1" id="KW-0472">Membrane</keyword>
<dbReference type="EMBL" id="CP058952">
    <property type="protein sequence ID" value="QLI81764.1"/>
    <property type="molecule type" value="Genomic_DNA"/>
</dbReference>
<gene>
    <name evidence="2" type="ORF">HZU75_09585</name>
</gene>
<dbReference type="RefSeq" id="WP_180305872.1">
    <property type="nucleotide sequence ID" value="NZ_CP058952.1"/>
</dbReference>
<reference evidence="2 3" key="1">
    <citation type="journal article" date="2016" name="Int. J. Syst. Evol. Microbiol.">
        <title>Chitinibacter fontanus sp. nov., isolated from a spring.</title>
        <authorList>
            <person name="Sheu S.Y."/>
            <person name="Li Y.S."/>
            <person name="Young C.C."/>
            <person name="Chen W.M."/>
        </authorList>
    </citation>
    <scope>NUCLEOTIDE SEQUENCE [LARGE SCALE GENOMIC DNA]</scope>
    <source>
        <strain evidence="2 3">STM-7</strain>
    </source>
</reference>
<organism evidence="2 3">
    <name type="scientific">Chitinibacter fontanus</name>
    <dbReference type="NCBI Taxonomy" id="1737446"/>
    <lineage>
        <taxon>Bacteria</taxon>
        <taxon>Pseudomonadati</taxon>
        <taxon>Pseudomonadota</taxon>
        <taxon>Betaproteobacteria</taxon>
        <taxon>Neisseriales</taxon>
        <taxon>Chitinibacteraceae</taxon>
        <taxon>Chitinibacter</taxon>
    </lineage>
</organism>
<keyword evidence="1" id="KW-0812">Transmembrane</keyword>
<keyword evidence="1" id="KW-1133">Transmembrane helix</keyword>
<dbReference type="AlphaFoldDB" id="A0A7D5ZES5"/>
<evidence type="ECO:0000256" key="1">
    <source>
        <dbReference type="SAM" id="Phobius"/>
    </source>
</evidence>
<evidence type="ECO:0000313" key="2">
    <source>
        <dbReference type="EMBL" id="QLI81764.1"/>
    </source>
</evidence>